<feature type="transmembrane region" description="Helical" evidence="6">
    <location>
        <begin position="151"/>
        <end position="169"/>
    </location>
</feature>
<evidence type="ECO:0000256" key="3">
    <source>
        <dbReference type="ARBA" id="ARBA00022692"/>
    </source>
</evidence>
<accession>A0A1G2R2P9</accession>
<keyword evidence="5 6" id="KW-0472">Membrane</keyword>
<dbReference type="EMBL" id="MHTX01000046">
    <property type="protein sequence ID" value="OHA67053.1"/>
    <property type="molecule type" value="Genomic_DNA"/>
</dbReference>
<protein>
    <recommendedName>
        <fullName evidence="9">Flippase-like domain-containing protein</fullName>
    </recommendedName>
</protein>
<feature type="transmembrane region" description="Helical" evidence="6">
    <location>
        <begin position="39"/>
        <end position="57"/>
    </location>
</feature>
<gene>
    <name evidence="7" type="ORF">A3D59_02280</name>
</gene>
<evidence type="ECO:0000256" key="6">
    <source>
        <dbReference type="SAM" id="Phobius"/>
    </source>
</evidence>
<dbReference type="Proteomes" id="UP000179258">
    <property type="component" value="Unassembled WGS sequence"/>
</dbReference>
<reference evidence="7 8" key="1">
    <citation type="journal article" date="2016" name="Nat. Commun.">
        <title>Thousands of microbial genomes shed light on interconnected biogeochemical processes in an aquifer system.</title>
        <authorList>
            <person name="Anantharaman K."/>
            <person name="Brown C.T."/>
            <person name="Hug L.A."/>
            <person name="Sharon I."/>
            <person name="Castelle C.J."/>
            <person name="Probst A.J."/>
            <person name="Thomas B.C."/>
            <person name="Singh A."/>
            <person name="Wilkins M.J."/>
            <person name="Karaoz U."/>
            <person name="Brodie E.L."/>
            <person name="Williams K.H."/>
            <person name="Hubbard S.S."/>
            <person name="Banfield J.F."/>
        </authorList>
    </citation>
    <scope>NUCLEOTIDE SEQUENCE [LARGE SCALE GENOMIC DNA]</scope>
</reference>
<feature type="transmembrane region" description="Helical" evidence="6">
    <location>
        <begin position="124"/>
        <end position="145"/>
    </location>
</feature>
<organism evidence="7 8">
    <name type="scientific">Candidatus Wildermuthbacteria bacterium RIFCSPHIGHO2_02_FULL_47_17</name>
    <dbReference type="NCBI Taxonomy" id="1802452"/>
    <lineage>
        <taxon>Bacteria</taxon>
        <taxon>Candidatus Wildermuthiibacteriota</taxon>
    </lineage>
</organism>
<keyword evidence="3 6" id="KW-0812">Transmembrane</keyword>
<sequence length="333" mass="36902">MRLSKGIFVKIALLVTLILLASLFATLDFKKIYGILGQANFFWLFAALNTLFLELILKALRLKALIAPHGKSSLKDNLIITLIGLPFGTVTPGRVGDFAKIYALSRKTSLSIAKGLAIGILEKLLDFISLLIFAAAGIAALFFSRRLNFDFSYSIFLSFFLLAFLVLFFNKKFLKKTLNLVYGKFVPSKQKARLQNGFEEFSAVMSAAFREKTSLAISFGVAFLLWLNRLLRIYFLALSIGITAEFIYFILLIPIIELVEILPISIMGFGTREYAYLLLFSIAGVSKESAVALSLLTFIATAIPFSVFGYVAALKEHSLNNTENGNTENSSLC</sequence>
<dbReference type="Pfam" id="PF03706">
    <property type="entry name" value="LPG_synthase_TM"/>
    <property type="match status" value="1"/>
</dbReference>
<evidence type="ECO:0000256" key="4">
    <source>
        <dbReference type="ARBA" id="ARBA00022989"/>
    </source>
</evidence>
<feature type="transmembrane region" description="Helical" evidence="6">
    <location>
        <begin position="290"/>
        <end position="313"/>
    </location>
</feature>
<feature type="transmembrane region" description="Helical" evidence="6">
    <location>
        <begin position="7"/>
        <end position="27"/>
    </location>
</feature>
<evidence type="ECO:0000313" key="8">
    <source>
        <dbReference type="Proteomes" id="UP000179258"/>
    </source>
</evidence>
<comment type="subcellular location">
    <subcellularLocation>
        <location evidence="1">Cell membrane</location>
        <topology evidence="1">Multi-pass membrane protein</topology>
    </subcellularLocation>
</comment>
<keyword evidence="2" id="KW-1003">Cell membrane</keyword>
<evidence type="ECO:0008006" key="9">
    <source>
        <dbReference type="Google" id="ProtNLM"/>
    </source>
</evidence>
<dbReference type="GO" id="GO:0005886">
    <property type="term" value="C:plasma membrane"/>
    <property type="evidence" value="ECO:0007669"/>
    <property type="project" value="UniProtKB-SubCell"/>
</dbReference>
<dbReference type="PANTHER" id="PTHR40277:SF1">
    <property type="entry name" value="BLL5419 PROTEIN"/>
    <property type="match status" value="1"/>
</dbReference>
<evidence type="ECO:0000256" key="5">
    <source>
        <dbReference type="ARBA" id="ARBA00023136"/>
    </source>
</evidence>
<comment type="caution">
    <text evidence="7">The sequence shown here is derived from an EMBL/GenBank/DDBJ whole genome shotgun (WGS) entry which is preliminary data.</text>
</comment>
<proteinExistence type="predicted"/>
<keyword evidence="4 6" id="KW-1133">Transmembrane helix</keyword>
<dbReference type="NCBIfam" id="TIGR00374">
    <property type="entry name" value="flippase-like domain"/>
    <property type="match status" value="1"/>
</dbReference>
<dbReference type="PANTHER" id="PTHR40277">
    <property type="entry name" value="BLL5419 PROTEIN"/>
    <property type="match status" value="1"/>
</dbReference>
<name>A0A1G2R2P9_9BACT</name>
<evidence type="ECO:0000256" key="2">
    <source>
        <dbReference type="ARBA" id="ARBA00022475"/>
    </source>
</evidence>
<evidence type="ECO:0000256" key="1">
    <source>
        <dbReference type="ARBA" id="ARBA00004651"/>
    </source>
</evidence>
<dbReference type="InterPro" id="IPR022791">
    <property type="entry name" value="L-PG_synthase/AglD"/>
</dbReference>
<evidence type="ECO:0000313" key="7">
    <source>
        <dbReference type="EMBL" id="OHA67053.1"/>
    </source>
</evidence>
<dbReference type="AlphaFoldDB" id="A0A1G2R2P9"/>